<evidence type="ECO:0000313" key="3">
    <source>
        <dbReference type="Proteomes" id="UP000501726"/>
    </source>
</evidence>
<dbReference type="PROSITE" id="PS51186">
    <property type="entry name" value="GNAT"/>
    <property type="match status" value="1"/>
</dbReference>
<dbReference type="AlphaFoldDB" id="A0A6F8PWC3"/>
<keyword evidence="2" id="KW-0808">Transferase</keyword>
<proteinExistence type="predicted"/>
<dbReference type="PANTHER" id="PTHR43451:SF1">
    <property type="entry name" value="ACETYLTRANSFERASE"/>
    <property type="match status" value="1"/>
</dbReference>
<dbReference type="InterPro" id="IPR016181">
    <property type="entry name" value="Acyl_CoA_acyltransferase"/>
</dbReference>
<dbReference type="SUPFAM" id="SSF55729">
    <property type="entry name" value="Acyl-CoA N-acyltransferases (Nat)"/>
    <property type="match status" value="1"/>
</dbReference>
<reference evidence="3" key="1">
    <citation type="submission" date="2019-11" db="EMBL/GenBank/DDBJ databases">
        <title>Isolation and characterization of two novel species in the genus Thiomicrorhabdus.</title>
        <authorList>
            <person name="Mochizuki J."/>
            <person name="Kojima H."/>
            <person name="Fukui M."/>
        </authorList>
    </citation>
    <scope>NUCLEOTIDE SEQUENCE [LARGE SCALE GENOMIC DNA]</scope>
    <source>
        <strain evidence="3">aks77</strain>
    </source>
</reference>
<dbReference type="EMBL" id="AP021889">
    <property type="protein sequence ID" value="BBP46396.1"/>
    <property type="molecule type" value="Genomic_DNA"/>
</dbReference>
<sequence>MLQIRDYHSEDAVEIADLYHASVHAIDDKVYSRQQQEAWAPTPPDYHFWQQRLQRNQPFVAWQDNRIVGFIELEDDGHIDCAYTHPEFQRQGVMSALYQYLQQQAQERNILKLHVEASKVARPFFEKQGFEYRQTNQVMRNAEVLINYSLDKKLIIS</sequence>
<dbReference type="InterPro" id="IPR052564">
    <property type="entry name" value="N-acetyltrans/Recomb-assoc"/>
</dbReference>
<dbReference type="CDD" id="cd04301">
    <property type="entry name" value="NAT_SF"/>
    <property type="match status" value="1"/>
</dbReference>
<dbReference type="PANTHER" id="PTHR43451">
    <property type="entry name" value="ACETYLTRANSFERASE (GNAT) FAMILY PROTEIN"/>
    <property type="match status" value="1"/>
</dbReference>
<dbReference type="Proteomes" id="UP000501726">
    <property type="component" value="Chromosome"/>
</dbReference>
<name>A0A6F8PWC3_9GAMM</name>
<protein>
    <submittedName>
        <fullName evidence="2">Acetyltransferase</fullName>
    </submittedName>
</protein>
<dbReference type="Gene3D" id="3.40.630.30">
    <property type="match status" value="1"/>
</dbReference>
<evidence type="ECO:0000259" key="1">
    <source>
        <dbReference type="PROSITE" id="PS51186"/>
    </source>
</evidence>
<dbReference type="Pfam" id="PF13673">
    <property type="entry name" value="Acetyltransf_10"/>
    <property type="match status" value="1"/>
</dbReference>
<keyword evidence="3" id="KW-1185">Reference proteome</keyword>
<evidence type="ECO:0000313" key="2">
    <source>
        <dbReference type="EMBL" id="BBP46396.1"/>
    </source>
</evidence>
<dbReference type="KEGG" id="tse:THMIRHAS_17690"/>
<accession>A0A6F8PWC3</accession>
<feature type="domain" description="N-acetyltransferase" evidence="1">
    <location>
        <begin position="2"/>
        <end position="155"/>
    </location>
</feature>
<dbReference type="RefSeq" id="WP_197905399.1">
    <property type="nucleotide sequence ID" value="NZ_AP021889.1"/>
</dbReference>
<dbReference type="GO" id="GO:0016747">
    <property type="term" value="F:acyltransferase activity, transferring groups other than amino-acyl groups"/>
    <property type="evidence" value="ECO:0007669"/>
    <property type="project" value="InterPro"/>
</dbReference>
<dbReference type="InterPro" id="IPR000182">
    <property type="entry name" value="GNAT_dom"/>
</dbReference>
<gene>
    <name evidence="2" type="ORF">THMIRHAS_17690</name>
</gene>
<organism evidence="2 3">
    <name type="scientific">Thiosulfatimonas sediminis</name>
    <dbReference type="NCBI Taxonomy" id="2675054"/>
    <lineage>
        <taxon>Bacteria</taxon>
        <taxon>Pseudomonadati</taxon>
        <taxon>Pseudomonadota</taxon>
        <taxon>Gammaproteobacteria</taxon>
        <taxon>Thiotrichales</taxon>
        <taxon>Piscirickettsiaceae</taxon>
        <taxon>Thiosulfatimonas</taxon>
    </lineage>
</organism>